<dbReference type="Proteomes" id="UP000272503">
    <property type="component" value="Unassembled WGS sequence"/>
</dbReference>
<dbReference type="GO" id="GO:0055085">
    <property type="term" value="P:transmembrane transport"/>
    <property type="evidence" value="ECO:0007669"/>
    <property type="project" value="UniProtKB-ARBA"/>
</dbReference>
<dbReference type="GO" id="GO:0016887">
    <property type="term" value="F:ATP hydrolysis activity"/>
    <property type="evidence" value="ECO:0007669"/>
    <property type="project" value="InterPro"/>
</dbReference>
<comment type="caution">
    <text evidence="6">The sequence shown here is derived from an EMBL/GenBank/DDBJ whole genome shotgun (WGS) entry which is preliminary data.</text>
</comment>
<dbReference type="RefSeq" id="WP_121647505.1">
    <property type="nucleotide sequence ID" value="NZ_RCUX01000002.1"/>
</dbReference>
<name>A0A3L7AC13_9MICO</name>
<gene>
    <name evidence="6" type="ORF">D9V32_03515</name>
</gene>
<dbReference type="GO" id="GO:0015833">
    <property type="term" value="P:peptide transport"/>
    <property type="evidence" value="ECO:0007669"/>
    <property type="project" value="InterPro"/>
</dbReference>
<dbReference type="SUPFAM" id="SSF52540">
    <property type="entry name" value="P-loop containing nucleoside triphosphate hydrolases"/>
    <property type="match status" value="2"/>
</dbReference>
<accession>A0A3L7AC13</accession>
<dbReference type="InterPro" id="IPR013563">
    <property type="entry name" value="Oligopep_ABC_C"/>
</dbReference>
<dbReference type="PANTHER" id="PTHR43776">
    <property type="entry name" value="TRANSPORT ATP-BINDING PROTEIN"/>
    <property type="match status" value="1"/>
</dbReference>
<evidence type="ECO:0000259" key="5">
    <source>
        <dbReference type="PROSITE" id="PS50893"/>
    </source>
</evidence>
<dbReference type="InterPro" id="IPR050319">
    <property type="entry name" value="ABC_transp_ATP-bind"/>
</dbReference>
<sequence>MDLILEDGPLLRVENLSVSFGRPDALTPIVHGVSFDIRAGECFGLVGETGSGKSVTGLSIAGLRSPHSGIQTGRVSIGSRQLPEARDTAAMRAWRRDEVGVIFQSPTTALNPRLSVREQLIEALPRATPRGERTRQARELLDRVGVPRATERLDAFPRELSGGLAQRVMIAMALARGPRVLIADEPTTALDVRVQRHILDLIDELRQDLGLAVLLISHDIGVVGDRADRLGVLRSGHLVESGDTARILTAPADPYTRALIEANRVEGAHTAAAPTGNEPPREPLLEVRDLTKRFRRAPRRGPVPPAAVDSVSLSIGRGESVAIVGESGSGKTTLARMITGLTAPTSGALSLAPQLGIAPANPRIARAQYVFQDQFSSLDPRWSVAAQLSEPLKNRGISGDALPGEIGRLLGEVALDPALATRYPAQLSGGQRQRVGIARALASEPDFLVADEPVSALDALVRAEVVALLDRLRRERHMTLVLITHDLSIVSALSERVVVMRDGRIVEDAPTHTVLTSPTHPYTRELLEAIPGTRIAALNSPHPLPER</sequence>
<dbReference type="InterPro" id="IPR017871">
    <property type="entry name" value="ABC_transporter-like_CS"/>
</dbReference>
<dbReference type="InterPro" id="IPR027417">
    <property type="entry name" value="P-loop_NTPase"/>
</dbReference>
<dbReference type="PROSITE" id="PS00211">
    <property type="entry name" value="ABC_TRANSPORTER_1"/>
    <property type="match status" value="1"/>
</dbReference>
<dbReference type="CDD" id="cd03257">
    <property type="entry name" value="ABC_NikE_OppD_transporters"/>
    <property type="match status" value="2"/>
</dbReference>
<dbReference type="OrthoDB" id="4425833at2"/>
<dbReference type="SMART" id="SM00382">
    <property type="entry name" value="AAA"/>
    <property type="match status" value="2"/>
</dbReference>
<comment type="similarity">
    <text evidence="1">Belongs to the ABC transporter superfamily.</text>
</comment>
<keyword evidence="7" id="KW-1185">Reference proteome</keyword>
<dbReference type="InterPro" id="IPR003593">
    <property type="entry name" value="AAA+_ATPase"/>
</dbReference>
<dbReference type="Gene3D" id="3.40.50.300">
    <property type="entry name" value="P-loop containing nucleotide triphosphate hydrolases"/>
    <property type="match status" value="2"/>
</dbReference>
<dbReference type="PANTHER" id="PTHR43776:SF7">
    <property type="entry name" value="D,D-DIPEPTIDE TRANSPORT ATP-BINDING PROTEIN DDPF-RELATED"/>
    <property type="match status" value="1"/>
</dbReference>
<keyword evidence="4 6" id="KW-0067">ATP-binding</keyword>
<proteinExistence type="inferred from homology"/>
<protein>
    <submittedName>
        <fullName evidence="6">ABC transporter ATP-binding protein</fullName>
    </submittedName>
</protein>
<keyword evidence="3" id="KW-0547">Nucleotide-binding</keyword>
<evidence type="ECO:0000313" key="6">
    <source>
        <dbReference type="EMBL" id="RLP77524.1"/>
    </source>
</evidence>
<dbReference type="PROSITE" id="PS50893">
    <property type="entry name" value="ABC_TRANSPORTER_2"/>
    <property type="match status" value="2"/>
</dbReference>
<keyword evidence="2" id="KW-0813">Transport</keyword>
<dbReference type="GO" id="GO:0005524">
    <property type="term" value="F:ATP binding"/>
    <property type="evidence" value="ECO:0007669"/>
    <property type="project" value="UniProtKB-KW"/>
</dbReference>
<evidence type="ECO:0000256" key="3">
    <source>
        <dbReference type="ARBA" id="ARBA00022741"/>
    </source>
</evidence>
<dbReference type="EMBL" id="RCUX01000002">
    <property type="protein sequence ID" value="RLP77524.1"/>
    <property type="molecule type" value="Genomic_DNA"/>
</dbReference>
<dbReference type="Pfam" id="PF08352">
    <property type="entry name" value="oligo_HPY"/>
    <property type="match status" value="2"/>
</dbReference>
<dbReference type="AlphaFoldDB" id="A0A3L7AC13"/>
<feature type="domain" description="ABC transporter" evidence="5">
    <location>
        <begin position="285"/>
        <end position="527"/>
    </location>
</feature>
<evidence type="ECO:0000313" key="7">
    <source>
        <dbReference type="Proteomes" id="UP000272503"/>
    </source>
</evidence>
<feature type="domain" description="ABC transporter" evidence="5">
    <location>
        <begin position="11"/>
        <end position="260"/>
    </location>
</feature>
<reference evidence="6 7" key="1">
    <citation type="submission" date="2018-10" db="EMBL/GenBank/DDBJ databases">
        <authorList>
            <person name="Li J."/>
        </authorList>
    </citation>
    <scope>NUCLEOTIDE SEQUENCE [LARGE SCALE GENOMIC DNA]</scope>
    <source>
        <strain evidence="6 7">IF 016277</strain>
    </source>
</reference>
<evidence type="ECO:0000256" key="4">
    <source>
        <dbReference type="ARBA" id="ARBA00022840"/>
    </source>
</evidence>
<evidence type="ECO:0000256" key="2">
    <source>
        <dbReference type="ARBA" id="ARBA00022448"/>
    </source>
</evidence>
<dbReference type="InterPro" id="IPR003439">
    <property type="entry name" value="ABC_transporter-like_ATP-bd"/>
</dbReference>
<organism evidence="6 7">
    <name type="scientific">Mycetocola tolaasinivorans</name>
    <dbReference type="NCBI Taxonomy" id="76635"/>
    <lineage>
        <taxon>Bacteria</taxon>
        <taxon>Bacillati</taxon>
        <taxon>Actinomycetota</taxon>
        <taxon>Actinomycetes</taxon>
        <taxon>Micrococcales</taxon>
        <taxon>Microbacteriaceae</taxon>
        <taxon>Mycetocola</taxon>
    </lineage>
</organism>
<evidence type="ECO:0000256" key="1">
    <source>
        <dbReference type="ARBA" id="ARBA00005417"/>
    </source>
</evidence>
<dbReference type="Pfam" id="PF00005">
    <property type="entry name" value="ABC_tran"/>
    <property type="match status" value="2"/>
</dbReference>